<dbReference type="InterPro" id="IPR038718">
    <property type="entry name" value="SNF2-like_sf"/>
</dbReference>
<reference evidence="4" key="1">
    <citation type="submission" date="2021-06" db="EMBL/GenBank/DDBJ databases">
        <title>Parelaphostrongylus tenuis whole genome reference sequence.</title>
        <authorList>
            <person name="Garwood T.J."/>
            <person name="Larsen P.A."/>
            <person name="Fountain-Jones N.M."/>
            <person name="Garbe J.R."/>
            <person name="Macchietto M.G."/>
            <person name="Kania S.A."/>
            <person name="Gerhold R.W."/>
            <person name="Richards J.E."/>
            <person name="Wolf T.M."/>
        </authorList>
    </citation>
    <scope>NUCLEOTIDE SEQUENCE</scope>
    <source>
        <strain evidence="4">MNPRO001-30</strain>
        <tissue evidence="4">Meninges</tissue>
    </source>
</reference>
<dbReference type="PANTHER" id="PTHR47157:SF1">
    <property type="entry name" value="CHROMODOMAIN-HELICASE-DNA-BINDING PROTEIN 1-LIKE"/>
    <property type="match status" value="1"/>
</dbReference>
<dbReference type="GO" id="GO:0003678">
    <property type="term" value="F:DNA helicase activity"/>
    <property type="evidence" value="ECO:0007669"/>
    <property type="project" value="InterPro"/>
</dbReference>
<name>A0AAD5N9H3_PARTN</name>
<dbReference type="PANTHER" id="PTHR47157">
    <property type="entry name" value="CHROMODOMAIN-HELICASE-DNA-BINDING PROTEIN 1-LIKE"/>
    <property type="match status" value="1"/>
</dbReference>
<dbReference type="InterPro" id="IPR027417">
    <property type="entry name" value="P-loop_NTPase"/>
</dbReference>
<keyword evidence="5" id="KW-1185">Reference proteome</keyword>
<dbReference type="SUPFAM" id="SSF52540">
    <property type="entry name" value="P-loop containing nucleoside triphosphate hydrolases"/>
    <property type="match status" value="2"/>
</dbReference>
<dbReference type="Gene3D" id="3.40.50.10810">
    <property type="entry name" value="Tandem AAA-ATPase domain"/>
    <property type="match status" value="1"/>
</dbReference>
<feature type="domain" description="Helicase ATP-binding" evidence="3">
    <location>
        <begin position="2"/>
        <end position="169"/>
    </location>
</feature>
<organism evidence="4 5">
    <name type="scientific">Parelaphostrongylus tenuis</name>
    <name type="common">Meningeal worm</name>
    <dbReference type="NCBI Taxonomy" id="148309"/>
    <lineage>
        <taxon>Eukaryota</taxon>
        <taxon>Metazoa</taxon>
        <taxon>Ecdysozoa</taxon>
        <taxon>Nematoda</taxon>
        <taxon>Chromadorea</taxon>
        <taxon>Rhabditida</taxon>
        <taxon>Rhabditina</taxon>
        <taxon>Rhabditomorpha</taxon>
        <taxon>Strongyloidea</taxon>
        <taxon>Metastrongylidae</taxon>
        <taxon>Parelaphostrongylus</taxon>
    </lineage>
</organism>
<keyword evidence="1" id="KW-0547">Nucleotide-binding</keyword>
<dbReference type="Proteomes" id="UP001196413">
    <property type="component" value="Unassembled WGS sequence"/>
</dbReference>
<evidence type="ECO:0000256" key="1">
    <source>
        <dbReference type="ARBA" id="ARBA00022741"/>
    </source>
</evidence>
<gene>
    <name evidence="4" type="ORF">KIN20_023845</name>
</gene>
<dbReference type="Gene3D" id="3.40.50.300">
    <property type="entry name" value="P-loop containing nucleotide triphosphate hydrolases"/>
    <property type="match status" value="1"/>
</dbReference>
<dbReference type="Pfam" id="PF00176">
    <property type="entry name" value="SNF2-rel_dom"/>
    <property type="match status" value="1"/>
</dbReference>
<accession>A0AAD5N9H3</accession>
<dbReference type="SMART" id="SM00487">
    <property type="entry name" value="DEXDc"/>
    <property type="match status" value="1"/>
</dbReference>
<dbReference type="EMBL" id="JAHQIW010004825">
    <property type="protein sequence ID" value="KAJ1363886.1"/>
    <property type="molecule type" value="Genomic_DNA"/>
</dbReference>
<dbReference type="InterPro" id="IPR014001">
    <property type="entry name" value="Helicase_ATP-bd"/>
</dbReference>
<dbReference type="GO" id="GO:0005524">
    <property type="term" value="F:ATP binding"/>
    <property type="evidence" value="ECO:0007669"/>
    <property type="project" value="UniProtKB-KW"/>
</dbReference>
<dbReference type="GO" id="GO:0006338">
    <property type="term" value="P:chromatin remodeling"/>
    <property type="evidence" value="ECO:0007669"/>
    <property type="project" value="InterPro"/>
</dbReference>
<evidence type="ECO:0000256" key="2">
    <source>
        <dbReference type="ARBA" id="ARBA00022840"/>
    </source>
</evidence>
<dbReference type="PROSITE" id="PS51192">
    <property type="entry name" value="HELICASE_ATP_BIND_1"/>
    <property type="match status" value="1"/>
</dbReference>
<evidence type="ECO:0000313" key="4">
    <source>
        <dbReference type="EMBL" id="KAJ1363886.1"/>
    </source>
</evidence>
<dbReference type="AlphaFoldDB" id="A0AAD5N9H3"/>
<evidence type="ECO:0000313" key="5">
    <source>
        <dbReference type="Proteomes" id="UP001196413"/>
    </source>
</evidence>
<feature type="non-terminal residue" evidence="4">
    <location>
        <position position="275"/>
    </location>
</feature>
<dbReference type="InterPro" id="IPR000330">
    <property type="entry name" value="SNF2_N"/>
</dbReference>
<sequence length="275" mass="31172">MYSWYKAGHGGINGDEMGLGKTCQAIVLLMRLLNEGKGPFLVLSPLSVCDHWVTEIQRFSCDELDPVSYFGYAEERASVLSKLGKLKKNSVFIIPYHRVWVVRNLQASSHLKFDVVIVDEAQAIKNGDCILAENLKPYKSHAWFLLMTGTPIQNNLDELFSLLTFVDSAKFSDTITSRNDFVSKYKETENIDTLKGILSKYMIRRTKDVVCKDLPSCDQVVIYHNITELQKKLYLDIISRDYVSLASSAGGKYQSLLNLHMQLRKCVAHPYLFAG</sequence>
<dbReference type="GO" id="GO:0006281">
    <property type="term" value="P:DNA repair"/>
    <property type="evidence" value="ECO:0007669"/>
    <property type="project" value="InterPro"/>
</dbReference>
<dbReference type="InterPro" id="IPR031053">
    <property type="entry name" value="ALC1"/>
</dbReference>
<keyword evidence="2" id="KW-0067">ATP-binding</keyword>
<proteinExistence type="predicted"/>
<protein>
    <recommendedName>
        <fullName evidence="3">Helicase ATP-binding domain-containing protein</fullName>
    </recommendedName>
</protein>
<evidence type="ECO:0000259" key="3">
    <source>
        <dbReference type="PROSITE" id="PS51192"/>
    </source>
</evidence>
<comment type="caution">
    <text evidence="4">The sequence shown here is derived from an EMBL/GenBank/DDBJ whole genome shotgun (WGS) entry which is preliminary data.</text>
</comment>